<feature type="chain" id="PRO_5046492115" evidence="2">
    <location>
        <begin position="19"/>
        <end position="293"/>
    </location>
</feature>
<accession>A0ABP3TTP9</accession>
<reference evidence="4" key="1">
    <citation type="journal article" date="2019" name="Int. J. Syst. Evol. Microbiol.">
        <title>The Global Catalogue of Microorganisms (GCM) 10K type strain sequencing project: providing services to taxonomists for standard genome sequencing and annotation.</title>
        <authorList>
            <consortium name="The Broad Institute Genomics Platform"/>
            <consortium name="The Broad Institute Genome Sequencing Center for Infectious Disease"/>
            <person name="Wu L."/>
            <person name="Ma J."/>
        </authorList>
    </citation>
    <scope>NUCLEOTIDE SEQUENCE [LARGE SCALE GENOMIC DNA]</scope>
    <source>
        <strain evidence="4">JCM 15974</strain>
    </source>
</reference>
<feature type="signal peptide" evidence="2">
    <location>
        <begin position="1"/>
        <end position="18"/>
    </location>
</feature>
<dbReference type="EMBL" id="BAAAGE010000001">
    <property type="protein sequence ID" value="GAA0717781.1"/>
    <property type="molecule type" value="Genomic_DNA"/>
</dbReference>
<dbReference type="RefSeq" id="WP_343911729.1">
    <property type="nucleotide sequence ID" value="NZ_BAAAGE010000001.1"/>
</dbReference>
<evidence type="ECO:0000256" key="1">
    <source>
        <dbReference type="SAM" id="MobiDB-lite"/>
    </source>
</evidence>
<organism evidence="3 4">
    <name type="scientific">Aquimarina litoralis</name>
    <dbReference type="NCBI Taxonomy" id="584605"/>
    <lineage>
        <taxon>Bacteria</taxon>
        <taxon>Pseudomonadati</taxon>
        <taxon>Bacteroidota</taxon>
        <taxon>Flavobacteriia</taxon>
        <taxon>Flavobacteriales</taxon>
        <taxon>Flavobacteriaceae</taxon>
        <taxon>Aquimarina</taxon>
    </lineage>
</organism>
<evidence type="ECO:0000256" key="2">
    <source>
        <dbReference type="SAM" id="SignalP"/>
    </source>
</evidence>
<protein>
    <submittedName>
        <fullName evidence="3">GLPGLI family protein</fullName>
    </submittedName>
</protein>
<name>A0ABP3TTP9_9FLAO</name>
<comment type="caution">
    <text evidence="3">The sequence shown here is derived from an EMBL/GenBank/DDBJ whole genome shotgun (WGS) entry which is preliminary data.</text>
</comment>
<dbReference type="NCBIfam" id="TIGR01200">
    <property type="entry name" value="GLPGLI"/>
    <property type="match status" value="1"/>
</dbReference>
<feature type="compositionally biased region" description="Basic and acidic residues" evidence="1">
    <location>
        <begin position="169"/>
        <end position="179"/>
    </location>
</feature>
<dbReference type="Pfam" id="PF09697">
    <property type="entry name" value="Porph_ging"/>
    <property type="match status" value="1"/>
</dbReference>
<proteinExistence type="predicted"/>
<keyword evidence="2" id="KW-0732">Signal</keyword>
<dbReference type="Proteomes" id="UP001501758">
    <property type="component" value="Unassembled WGS sequence"/>
</dbReference>
<feature type="region of interest" description="Disordered" evidence="1">
    <location>
        <begin position="166"/>
        <end position="193"/>
    </location>
</feature>
<dbReference type="InterPro" id="IPR005901">
    <property type="entry name" value="GLPGLI"/>
</dbReference>
<gene>
    <name evidence="3" type="ORF">GCM10009430_15100</name>
</gene>
<keyword evidence="4" id="KW-1185">Reference proteome</keyword>
<evidence type="ECO:0000313" key="4">
    <source>
        <dbReference type="Proteomes" id="UP001501758"/>
    </source>
</evidence>
<evidence type="ECO:0000313" key="3">
    <source>
        <dbReference type="EMBL" id="GAA0717781.1"/>
    </source>
</evidence>
<sequence length="293" mass="33525">MKTICTLVAILVTSLTIAQDFQGKAYYFSKTGMDMDFGRRQLSEDQKKAIADRMKSAFEKTFILTFDKSTATYKEEAQLETTGGGGRWRAMLSGFTSNNYYKDVKKGEYYDQREFYGKNFLIKDSLQTYQWTMVNETKKIGNYTCFKAVTTKKVSEAMDWRAMRRKARELRDQREKKSGDQANAGDTPERPEIPDEIEVVAWYTPEIPISQGPGSYWGLPGLILEIQEGRTTLLCNKIVLNAEEKEEIKAPTKGKEVSQAEFDEITKKKVDEMIEQFSTQRRGRGGFGGGRRN</sequence>